<sequence length="699" mass="81577">MGLLALGTPLNWEDSIPYIEKVKTNGITQLLNILENADEIKDKPYLWGDELEYMLIDAKTNKISVDNDDILTIMNTEFEKECKDNDLVYHPEYGRYMIEATPFIPYNTTSDIKTYLDPEINMLKRKKFLDEKILKKRGLCLLEMPNYPRLGCKNFLYDYQYDGNDFISGKKKNIFSQSLFLPDEITNRHPRFPTLTANIRKRRNRKVNLQIPMYKDKFTPKFDESVYDREWFDMDVKFVKDDPEAIEKHFSLQSENPLKTYKLEQQHIYIDAMGFGMGACCLQTTYQAPDMDSARYLYDSLANFTSVLLALSAGSPFWKGYISDWDTRWEVVSSSVDSRLAYEENNSTHDNSKGYNVKCDDKGTLKNVPLQRVAKSRYSKIDLFLGSSRTPKDLSEVNDVEVVVNDKVFERVKKAMNGDENLAKHFAHLFIRDPIVIFKENVDDVEGEMDHFENINSTNWQSLRFKVPHKVSSGSEHEPGFRVEFRPLEIQLTDFENAAFAFLLNLIVQFILDPKNNINFYLPMSKVWKNFDIASERNSLLKNKFEWITELTTFDKSSQLSRDTTAMTADQIMHNSKSGIISVIVNTQLKTLKFIKEDETWEDLKSYENDAQTRLYYYIKLLSDRAKGIIPTDASWQREYVMSHPSYKEDSRVTEEINNDLLNLVKNIHCYKPTSTEDETWFYKLFGDDIGQYLANNEL</sequence>
<dbReference type="Gene3D" id="3.30.590.50">
    <property type="match status" value="2"/>
</dbReference>
<dbReference type="GO" id="GO:0004357">
    <property type="term" value="F:glutamate-cysteine ligase activity"/>
    <property type="evidence" value="ECO:0007669"/>
    <property type="project" value="UniProtKB-UniRule"/>
</dbReference>
<dbReference type="PANTHER" id="PTHR11164:SF0">
    <property type="entry name" value="GLUTAMATE--CYSTEINE LIGASE CATALYTIC SUBUNIT"/>
    <property type="match status" value="1"/>
</dbReference>
<keyword evidence="12" id="KW-1185">Reference proteome</keyword>
<dbReference type="GO" id="GO:0042542">
    <property type="term" value="P:response to hydrogen peroxide"/>
    <property type="evidence" value="ECO:0007669"/>
    <property type="project" value="EnsemblFungi"/>
</dbReference>
<keyword evidence="5 10" id="KW-0317">Glutathione biosynthesis</keyword>
<evidence type="ECO:0000313" key="12">
    <source>
        <dbReference type="Proteomes" id="UP000183365"/>
    </source>
</evidence>
<comment type="similarity">
    <text evidence="2 10">Belongs to the glutamate--cysteine ligase type 3 family.</text>
</comment>
<protein>
    <recommendedName>
        <fullName evidence="3 10">Glutamate--cysteine ligase</fullName>
        <ecNumber evidence="3 10">6.3.2.2</ecNumber>
    </recommendedName>
    <alternativeName>
        <fullName evidence="9 10">Gamma-ECS</fullName>
    </alternativeName>
    <alternativeName>
        <fullName evidence="8 10">Gamma-glutamylcysteine synthetase</fullName>
    </alternativeName>
</protein>
<dbReference type="VEuPathDB" id="FungiDB:HGUI_00239"/>
<dbReference type="Gene3D" id="1.10.150.710">
    <property type="entry name" value="Glutamate cysteine ligase subdomain"/>
    <property type="match status" value="1"/>
</dbReference>
<dbReference type="Gene3D" id="1.10.8.960">
    <property type="match status" value="1"/>
</dbReference>
<evidence type="ECO:0000256" key="6">
    <source>
        <dbReference type="ARBA" id="ARBA00022741"/>
    </source>
</evidence>
<dbReference type="Proteomes" id="UP000183365">
    <property type="component" value="Unassembled WGS sequence"/>
</dbReference>
<keyword evidence="6 10" id="KW-0547">Nucleotide-binding</keyword>
<dbReference type="EMBL" id="FQNF01000003">
    <property type="protein sequence ID" value="SGZ38039.1"/>
    <property type="molecule type" value="Genomic_DNA"/>
</dbReference>
<dbReference type="UniPathway" id="UPA00142">
    <property type="reaction ID" value="UER00209"/>
</dbReference>
<gene>
    <name evidence="11" type="ORF">HGUI_00239</name>
</gene>
<comment type="catalytic activity">
    <reaction evidence="10">
        <text>L-cysteine + L-glutamate + ATP = gamma-L-glutamyl-L-cysteine + ADP + phosphate + H(+)</text>
        <dbReference type="Rhea" id="RHEA:13285"/>
        <dbReference type="ChEBI" id="CHEBI:15378"/>
        <dbReference type="ChEBI" id="CHEBI:29985"/>
        <dbReference type="ChEBI" id="CHEBI:30616"/>
        <dbReference type="ChEBI" id="CHEBI:35235"/>
        <dbReference type="ChEBI" id="CHEBI:43474"/>
        <dbReference type="ChEBI" id="CHEBI:58173"/>
        <dbReference type="ChEBI" id="CHEBI:456216"/>
        <dbReference type="EC" id="6.3.2.2"/>
    </reaction>
</comment>
<dbReference type="GO" id="GO:0005524">
    <property type="term" value="F:ATP binding"/>
    <property type="evidence" value="ECO:0007669"/>
    <property type="project" value="UniProtKB-UniRule"/>
</dbReference>
<dbReference type="AlphaFoldDB" id="A0A1L0CTH3"/>
<evidence type="ECO:0000256" key="4">
    <source>
        <dbReference type="ARBA" id="ARBA00022598"/>
    </source>
</evidence>
<evidence type="ECO:0000256" key="7">
    <source>
        <dbReference type="ARBA" id="ARBA00022840"/>
    </source>
</evidence>
<evidence type="ECO:0000256" key="5">
    <source>
        <dbReference type="ARBA" id="ARBA00022684"/>
    </source>
</evidence>
<evidence type="ECO:0000256" key="3">
    <source>
        <dbReference type="ARBA" id="ARBA00012220"/>
    </source>
</evidence>
<dbReference type="SUPFAM" id="SSF55931">
    <property type="entry name" value="Glutamine synthetase/guanido kinase"/>
    <property type="match status" value="1"/>
</dbReference>
<dbReference type="EC" id="6.3.2.2" evidence="3 10"/>
<dbReference type="GO" id="GO:0006750">
    <property type="term" value="P:glutathione biosynthetic process"/>
    <property type="evidence" value="ECO:0007669"/>
    <property type="project" value="UniProtKB-UniRule"/>
</dbReference>
<evidence type="ECO:0000313" key="11">
    <source>
        <dbReference type="EMBL" id="SGZ38039.1"/>
    </source>
</evidence>
<dbReference type="OrthoDB" id="7939818at2759"/>
<dbReference type="GO" id="GO:0005737">
    <property type="term" value="C:cytoplasm"/>
    <property type="evidence" value="ECO:0007669"/>
    <property type="project" value="EnsemblFungi"/>
</dbReference>
<keyword evidence="4 10" id="KW-0436">Ligase</keyword>
<dbReference type="Pfam" id="PF03074">
    <property type="entry name" value="GCS"/>
    <property type="match status" value="1"/>
</dbReference>
<dbReference type="GO" id="GO:0046686">
    <property type="term" value="P:response to cadmium ion"/>
    <property type="evidence" value="ECO:0007669"/>
    <property type="project" value="EnsemblFungi"/>
</dbReference>
<evidence type="ECO:0000256" key="8">
    <source>
        <dbReference type="ARBA" id="ARBA00030585"/>
    </source>
</evidence>
<evidence type="ECO:0000256" key="9">
    <source>
        <dbReference type="ARBA" id="ARBA00032122"/>
    </source>
</evidence>
<keyword evidence="7 10" id="KW-0067">ATP-binding</keyword>
<reference evidence="12" key="1">
    <citation type="submission" date="2016-11" db="EMBL/GenBank/DDBJ databases">
        <authorList>
            <person name="Guldener U."/>
        </authorList>
    </citation>
    <scope>NUCLEOTIDE SEQUENCE [LARGE SCALE GENOMIC DNA]</scope>
</reference>
<evidence type="ECO:0000256" key="10">
    <source>
        <dbReference type="RuleBase" id="RU367135"/>
    </source>
</evidence>
<accession>A0A1L0CTH3</accession>
<comment type="pathway">
    <text evidence="1 10">Sulfur metabolism; glutathione biosynthesis; glutathione from L-cysteine and L-glutamate: step 1/2.</text>
</comment>
<dbReference type="InterPro" id="IPR014746">
    <property type="entry name" value="Gln_synth/guanido_kin_cat_dom"/>
</dbReference>
<evidence type="ECO:0000256" key="2">
    <source>
        <dbReference type="ARBA" id="ARBA00008100"/>
    </source>
</evidence>
<dbReference type="InterPro" id="IPR004308">
    <property type="entry name" value="GCS"/>
</dbReference>
<proteinExistence type="inferred from homology"/>
<organism evidence="11 12">
    <name type="scientific">Hanseniaspora guilliermondii</name>
    <dbReference type="NCBI Taxonomy" id="56406"/>
    <lineage>
        <taxon>Eukaryota</taxon>
        <taxon>Fungi</taxon>
        <taxon>Dikarya</taxon>
        <taxon>Ascomycota</taxon>
        <taxon>Saccharomycotina</taxon>
        <taxon>Saccharomycetes</taxon>
        <taxon>Saccharomycodales</taxon>
        <taxon>Saccharomycodaceae</taxon>
        <taxon>Hanseniaspora</taxon>
    </lineage>
</organism>
<dbReference type="PANTHER" id="PTHR11164">
    <property type="entry name" value="GLUTAMATE CYSTEINE LIGASE"/>
    <property type="match status" value="1"/>
</dbReference>
<name>A0A1L0CTH3_9ASCO</name>
<evidence type="ECO:0000256" key="1">
    <source>
        <dbReference type="ARBA" id="ARBA00005006"/>
    </source>
</evidence>